<name>A0A6A6PQF6_9PEZI</name>
<dbReference type="RefSeq" id="XP_033588745.1">
    <property type="nucleotide sequence ID" value="XM_033734059.1"/>
</dbReference>
<dbReference type="OrthoDB" id="3864028at2759"/>
<reference evidence="1" key="1">
    <citation type="journal article" date="2020" name="Stud. Mycol.">
        <title>101 Dothideomycetes genomes: a test case for predicting lifestyles and emergence of pathogens.</title>
        <authorList>
            <person name="Haridas S."/>
            <person name="Albert R."/>
            <person name="Binder M."/>
            <person name="Bloem J."/>
            <person name="Labutti K."/>
            <person name="Salamov A."/>
            <person name="Andreopoulos B."/>
            <person name="Baker S."/>
            <person name="Barry K."/>
            <person name="Bills G."/>
            <person name="Bluhm B."/>
            <person name="Cannon C."/>
            <person name="Castanera R."/>
            <person name="Culley D."/>
            <person name="Daum C."/>
            <person name="Ezra D."/>
            <person name="Gonzalez J."/>
            <person name="Henrissat B."/>
            <person name="Kuo A."/>
            <person name="Liang C."/>
            <person name="Lipzen A."/>
            <person name="Lutzoni F."/>
            <person name="Magnuson J."/>
            <person name="Mondo S."/>
            <person name="Nolan M."/>
            <person name="Ohm R."/>
            <person name="Pangilinan J."/>
            <person name="Park H.-J."/>
            <person name="Ramirez L."/>
            <person name="Alfaro M."/>
            <person name="Sun H."/>
            <person name="Tritt A."/>
            <person name="Yoshinaga Y."/>
            <person name="Zwiers L.-H."/>
            <person name="Turgeon B."/>
            <person name="Goodwin S."/>
            <person name="Spatafora J."/>
            <person name="Crous P."/>
            <person name="Grigoriev I."/>
        </authorList>
    </citation>
    <scope>NUCLEOTIDE SEQUENCE</scope>
    <source>
        <strain evidence="1">CBS 113389</strain>
    </source>
</reference>
<sequence>MLRKFRRNSKPSPEDGLSALTLQSTREQSLDAESQGQHANDRLSFFSLPAEIRNDIYELIIADTTLSLPSQALTAGQKLKLRTRKRRVLVTPINGLLLASRQCRQEYLSTLFSRGAVTVEVKDFDFEGLIRVSSGLDEMEVRYLQSNRNLTVQLMTQNCRQKDGFALRKWLNYLRDCDARLPWKYEVPLEKLLPPTTMGRVRLMHELEYYAEAISALEPGISEPQRVELKQITDAFYKGVQWLEQDLGELGQRRKDRSRSLAHMRGLPGGGVY</sequence>
<gene>
    <name evidence="1" type="ORF">BDY17DRAFT_300444</name>
</gene>
<dbReference type="Proteomes" id="UP000799767">
    <property type="component" value="Unassembled WGS sequence"/>
</dbReference>
<evidence type="ECO:0000313" key="2">
    <source>
        <dbReference type="Proteomes" id="UP000799767"/>
    </source>
</evidence>
<accession>A0A6A6PQF6</accession>
<dbReference type="GeneID" id="54475061"/>
<proteinExistence type="predicted"/>
<dbReference type="AlphaFoldDB" id="A0A6A6PQF6"/>
<dbReference type="PANTHER" id="PTHR42085:SF1">
    <property type="entry name" value="F-BOX DOMAIN-CONTAINING PROTEIN"/>
    <property type="match status" value="1"/>
</dbReference>
<keyword evidence="2" id="KW-1185">Reference proteome</keyword>
<evidence type="ECO:0000313" key="1">
    <source>
        <dbReference type="EMBL" id="KAF2482175.1"/>
    </source>
</evidence>
<dbReference type="PANTHER" id="PTHR42085">
    <property type="entry name" value="F-BOX DOMAIN-CONTAINING PROTEIN"/>
    <property type="match status" value="1"/>
</dbReference>
<dbReference type="InterPro" id="IPR038883">
    <property type="entry name" value="AN11006-like"/>
</dbReference>
<dbReference type="EMBL" id="MU001637">
    <property type="protein sequence ID" value="KAF2482175.1"/>
    <property type="molecule type" value="Genomic_DNA"/>
</dbReference>
<protein>
    <recommendedName>
        <fullName evidence="3">F-box domain-containing protein</fullName>
    </recommendedName>
</protein>
<organism evidence="1 2">
    <name type="scientific">Neohortaea acidophila</name>
    <dbReference type="NCBI Taxonomy" id="245834"/>
    <lineage>
        <taxon>Eukaryota</taxon>
        <taxon>Fungi</taxon>
        <taxon>Dikarya</taxon>
        <taxon>Ascomycota</taxon>
        <taxon>Pezizomycotina</taxon>
        <taxon>Dothideomycetes</taxon>
        <taxon>Dothideomycetidae</taxon>
        <taxon>Mycosphaerellales</taxon>
        <taxon>Teratosphaeriaceae</taxon>
        <taxon>Neohortaea</taxon>
    </lineage>
</organism>
<evidence type="ECO:0008006" key="3">
    <source>
        <dbReference type="Google" id="ProtNLM"/>
    </source>
</evidence>